<feature type="compositionally biased region" description="Polar residues" evidence="1">
    <location>
        <begin position="611"/>
        <end position="622"/>
    </location>
</feature>
<feature type="region of interest" description="Disordered" evidence="1">
    <location>
        <begin position="335"/>
        <end position="377"/>
    </location>
</feature>
<feature type="compositionally biased region" description="Acidic residues" evidence="1">
    <location>
        <begin position="492"/>
        <end position="507"/>
    </location>
</feature>
<feature type="region of interest" description="Disordered" evidence="1">
    <location>
        <begin position="179"/>
        <end position="214"/>
    </location>
</feature>
<evidence type="ECO:0000256" key="1">
    <source>
        <dbReference type="SAM" id="MobiDB-lite"/>
    </source>
</evidence>
<proteinExistence type="predicted"/>
<feature type="region of interest" description="Disordered" evidence="1">
    <location>
        <begin position="123"/>
        <end position="148"/>
    </location>
</feature>
<reference evidence="3" key="1">
    <citation type="submission" date="2025-08" db="UniProtKB">
        <authorList>
            <consortium name="RefSeq"/>
        </authorList>
    </citation>
    <scope>IDENTIFICATION</scope>
</reference>
<feature type="region of interest" description="Disordered" evidence="1">
    <location>
        <begin position="604"/>
        <end position="628"/>
    </location>
</feature>
<feature type="compositionally biased region" description="Basic residues" evidence="1">
    <location>
        <begin position="698"/>
        <end position="709"/>
    </location>
</feature>
<organism evidence="2 3">
    <name type="scientific">Ceratosolen solmsi marchali</name>
    <dbReference type="NCBI Taxonomy" id="326594"/>
    <lineage>
        <taxon>Eukaryota</taxon>
        <taxon>Metazoa</taxon>
        <taxon>Ecdysozoa</taxon>
        <taxon>Arthropoda</taxon>
        <taxon>Hexapoda</taxon>
        <taxon>Insecta</taxon>
        <taxon>Pterygota</taxon>
        <taxon>Neoptera</taxon>
        <taxon>Endopterygota</taxon>
        <taxon>Hymenoptera</taxon>
        <taxon>Apocrita</taxon>
        <taxon>Proctotrupomorpha</taxon>
        <taxon>Chalcidoidea</taxon>
        <taxon>Agaonidae</taxon>
        <taxon>Agaoninae</taxon>
        <taxon>Ceratosolen</taxon>
    </lineage>
</organism>
<feature type="region of interest" description="Disordered" evidence="1">
    <location>
        <begin position="234"/>
        <end position="268"/>
    </location>
</feature>
<sequence>MARAPKHRRIKRATVLIKRTRCIRNTKKKSYSPLFHKLKVNNHSLARALSQEKQESQLLFSRNVELLAEVQDLVHACNNRDLVITNVLKNSKDMMQMLVTMSGYLTNTISACQEFVSNQVNIHRTSSSSTGRRESSRRLSTKSPARGVVKPMVSGHTITKPTINLSRVNMQRLQNANLSIIEEGPSSPERTLDRSVENRRSRIMPERLPVSGLRNEDDEDRVIVNRRTSKYSAGRLSSGRYSKRNSGRLSGSGVAGRLSKRSSDYSELLKSPRVTLQDVSRYLINSQTVNIRMLSESANGSQSSNAMSIDDTQALEDQSSPDNSSHAVVIPETQDACDISESEERDSSNAASLRKSITTSKRSLRKKPKSRSPVIDSQYIDPLEGSSWMHNSSINTEEDQELNTATLVSAEDLTEEEHDRINSPVSSLPAERRRTSNYFRVPELPKSFKSANMSNGFLDNDNDDEDDHRIKLCYITQRRGLSSKMHSTSRNDDDDDDDDDDDVDVDDDDETLMLNVRRHLNQLPTRQSEQPERLQFDVNELLQLTPLKPLLSMSSRINNGSAQVDVELEPTATIQITQRCPKPAESTDTFSQMLTMKIHQNGPPELPTVVPSRNQEQPSNSGQDRRISEMTTMRLSSRIELPRLTDVIDTPEDNEHRINTTVTPENEKHIEKRKRIALRPITPSYFASDNSGRESPIRKRKIKQRKKKSNDKDPSTAKVVLQKLNDTHRGSSQDDTTVSLERKNPDELIPSTKNSMLSRADHSGDSESSTASCNGKSTIMRPRRQKAPKNLQEPNLNKKLRR</sequence>
<keyword evidence="2" id="KW-1185">Reference proteome</keyword>
<dbReference type="Proteomes" id="UP000695007">
    <property type="component" value="Unplaced"/>
</dbReference>
<dbReference type="KEGG" id="csol:105364474"/>
<evidence type="ECO:0000313" key="3">
    <source>
        <dbReference type="RefSeq" id="XP_011500705.1"/>
    </source>
</evidence>
<feature type="compositionally biased region" description="Basic and acidic residues" evidence="1">
    <location>
        <begin position="190"/>
        <end position="205"/>
    </location>
</feature>
<feature type="compositionally biased region" description="Polar residues" evidence="1">
    <location>
        <begin position="348"/>
        <end position="359"/>
    </location>
</feature>
<accession>A0AAJ6YMB5</accession>
<protein>
    <submittedName>
        <fullName evidence="3">Uncharacterized protein LOC105364474</fullName>
    </submittedName>
</protein>
<name>A0AAJ6YMB5_9HYME</name>
<dbReference type="RefSeq" id="XP_011500705.1">
    <property type="nucleotide sequence ID" value="XM_011502403.1"/>
</dbReference>
<evidence type="ECO:0000313" key="2">
    <source>
        <dbReference type="Proteomes" id="UP000695007"/>
    </source>
</evidence>
<feature type="region of interest" description="Disordered" evidence="1">
    <location>
        <begin position="481"/>
        <end position="507"/>
    </location>
</feature>
<dbReference type="AlphaFoldDB" id="A0AAJ6YMB5"/>
<dbReference type="GeneID" id="105364474"/>
<feature type="region of interest" description="Disordered" evidence="1">
    <location>
        <begin position="650"/>
        <end position="802"/>
    </location>
</feature>
<feature type="compositionally biased region" description="Polar residues" evidence="1">
    <location>
        <begin position="766"/>
        <end position="777"/>
    </location>
</feature>
<gene>
    <name evidence="3" type="primary">LOC105364474</name>
</gene>